<evidence type="ECO:0000313" key="3">
    <source>
        <dbReference type="Proteomes" id="UP001501295"/>
    </source>
</evidence>
<reference evidence="3" key="1">
    <citation type="journal article" date="2019" name="Int. J. Syst. Evol. Microbiol.">
        <title>The Global Catalogue of Microorganisms (GCM) 10K type strain sequencing project: providing services to taxonomists for standard genome sequencing and annotation.</title>
        <authorList>
            <consortium name="The Broad Institute Genomics Platform"/>
            <consortium name="The Broad Institute Genome Sequencing Center for Infectious Disease"/>
            <person name="Wu L."/>
            <person name="Ma J."/>
        </authorList>
    </citation>
    <scope>NUCLEOTIDE SEQUENCE [LARGE SCALE GENOMIC DNA]</scope>
    <source>
        <strain evidence="3">JCM 18956</strain>
    </source>
</reference>
<dbReference type="InterPro" id="IPR009872">
    <property type="entry name" value="DUF1427"/>
</dbReference>
<protein>
    <recommendedName>
        <fullName evidence="4">XapX domain-containing protein</fullName>
    </recommendedName>
</protein>
<dbReference type="Pfam" id="PF07235">
    <property type="entry name" value="DUF1427"/>
    <property type="match status" value="1"/>
</dbReference>
<dbReference type="Proteomes" id="UP001501295">
    <property type="component" value="Unassembled WGS sequence"/>
</dbReference>
<dbReference type="InterPro" id="IPR020017">
    <property type="entry name" value="XapX_domain"/>
</dbReference>
<dbReference type="RefSeq" id="WP_345376754.1">
    <property type="nucleotide sequence ID" value="NZ_BAABLM010000007.1"/>
</dbReference>
<dbReference type="EMBL" id="BAABLM010000007">
    <property type="protein sequence ID" value="GAA4682630.1"/>
    <property type="molecule type" value="Genomic_DNA"/>
</dbReference>
<keyword evidence="3" id="KW-1185">Reference proteome</keyword>
<accession>A0ABP8W6A3</accession>
<sequence length="68" mass="7094">MKTFLRKSRAVLVTFAIGLGMGVVYWALHTSSPAPALIGLAGLAGIVAGEKAVLVIRTRLKEGRGSNT</sequence>
<dbReference type="NCBIfam" id="TIGR03510">
    <property type="entry name" value="XapX"/>
    <property type="match status" value="1"/>
</dbReference>
<feature type="transmembrane region" description="Helical" evidence="1">
    <location>
        <begin position="12"/>
        <end position="28"/>
    </location>
</feature>
<name>A0ABP8W6A3_9MICO</name>
<feature type="transmembrane region" description="Helical" evidence="1">
    <location>
        <begin position="34"/>
        <end position="56"/>
    </location>
</feature>
<proteinExistence type="predicted"/>
<evidence type="ECO:0000256" key="1">
    <source>
        <dbReference type="SAM" id="Phobius"/>
    </source>
</evidence>
<keyword evidence="1" id="KW-0812">Transmembrane</keyword>
<evidence type="ECO:0008006" key="4">
    <source>
        <dbReference type="Google" id="ProtNLM"/>
    </source>
</evidence>
<comment type="caution">
    <text evidence="2">The sequence shown here is derived from an EMBL/GenBank/DDBJ whole genome shotgun (WGS) entry which is preliminary data.</text>
</comment>
<gene>
    <name evidence="2" type="ORF">GCM10025780_30270</name>
</gene>
<organism evidence="2 3">
    <name type="scientific">Frondihabitans cladoniiphilus</name>
    <dbReference type="NCBI Taxonomy" id="715785"/>
    <lineage>
        <taxon>Bacteria</taxon>
        <taxon>Bacillati</taxon>
        <taxon>Actinomycetota</taxon>
        <taxon>Actinomycetes</taxon>
        <taxon>Micrococcales</taxon>
        <taxon>Microbacteriaceae</taxon>
        <taxon>Frondihabitans</taxon>
    </lineage>
</organism>
<keyword evidence="1" id="KW-1133">Transmembrane helix</keyword>
<keyword evidence="1" id="KW-0472">Membrane</keyword>
<evidence type="ECO:0000313" key="2">
    <source>
        <dbReference type="EMBL" id="GAA4682630.1"/>
    </source>
</evidence>